<dbReference type="eggNOG" id="COG0031">
    <property type="taxonomic scope" value="Bacteria"/>
</dbReference>
<dbReference type="AlphaFoldDB" id="G8TQF3"/>
<sequence length="325" mass="34896">MITEAKQTKTTSKTDNQNNQRMRAGSILETIGQTPHVRINKLFGDSHEVWIKLERSNPGNSIKDRIALSMIEDAEEKGILNKDSVIIEPTSGNTGIGLAMVAAVKGYKLILVMPESMSVERRQLMELYGATFELTPREKGMKGAIEKAKELVAATPNSWMPQQFDNAANVKVHRETTAQEILESFPDGIDYLITGVGTGGHITGVAEVLKAKFPSLKVYAVEPELSAVIAGGAPGPHPLQGLGAGFIPSILNTSLLDGTVSVGKDESFSYAQRLAKEEGILAGISTGAALAAVAKKLAEIPKGARVLTFNYDTGERYLSIDGLYK</sequence>
<accession>G8TQF3</accession>
<name>G8TQF3_NIAKG</name>
<dbReference type="GO" id="GO:0006535">
    <property type="term" value="P:cysteine biosynthetic process from serine"/>
    <property type="evidence" value="ECO:0007669"/>
    <property type="project" value="UniProtKB-UniRule"/>
</dbReference>
<dbReference type="SUPFAM" id="SSF53686">
    <property type="entry name" value="Tryptophan synthase beta subunit-like PLP-dependent enzymes"/>
    <property type="match status" value="1"/>
</dbReference>
<feature type="region of interest" description="Disordered" evidence="12">
    <location>
        <begin position="1"/>
        <end position="21"/>
    </location>
</feature>
<keyword evidence="6 11" id="KW-0808">Transferase</keyword>
<evidence type="ECO:0000256" key="6">
    <source>
        <dbReference type="ARBA" id="ARBA00022679"/>
    </source>
</evidence>
<dbReference type="FunFam" id="3.40.50.1100:FF:000006">
    <property type="entry name" value="Cysteine synthase"/>
    <property type="match status" value="1"/>
</dbReference>
<dbReference type="PROSITE" id="PS00901">
    <property type="entry name" value="CYS_SYNTHASE"/>
    <property type="match status" value="1"/>
</dbReference>
<keyword evidence="5 11" id="KW-0028">Amino-acid biosynthesis</keyword>
<dbReference type="PANTHER" id="PTHR10314">
    <property type="entry name" value="CYSTATHIONINE BETA-SYNTHASE"/>
    <property type="match status" value="1"/>
</dbReference>
<keyword evidence="8 11" id="KW-0198">Cysteine biosynthesis</keyword>
<evidence type="ECO:0000256" key="8">
    <source>
        <dbReference type="ARBA" id="ARBA00023192"/>
    </source>
</evidence>
<dbReference type="RefSeq" id="WP_014223111.1">
    <property type="nucleotide sequence ID" value="NC_016609.1"/>
</dbReference>
<keyword evidence="7 10" id="KW-0663">Pyridoxal phosphate</keyword>
<evidence type="ECO:0000256" key="1">
    <source>
        <dbReference type="ARBA" id="ARBA00001933"/>
    </source>
</evidence>
<comment type="cofactor">
    <cofactor evidence="1 10 11">
        <name>pyridoxal 5'-phosphate</name>
        <dbReference type="ChEBI" id="CHEBI:597326"/>
    </cofactor>
</comment>
<dbReference type="KEGG" id="nko:Niako_6979"/>
<dbReference type="InterPro" id="IPR001926">
    <property type="entry name" value="TrpB-like_PALP"/>
</dbReference>
<dbReference type="Proteomes" id="UP000005438">
    <property type="component" value="Chromosome"/>
</dbReference>
<dbReference type="GO" id="GO:0004124">
    <property type="term" value="F:cysteine synthase activity"/>
    <property type="evidence" value="ECO:0007669"/>
    <property type="project" value="UniProtKB-UniRule"/>
</dbReference>
<evidence type="ECO:0000313" key="14">
    <source>
        <dbReference type="EMBL" id="AEW03200.1"/>
    </source>
</evidence>
<dbReference type="HOGENOM" id="CLU_021018_1_0_10"/>
<dbReference type="EMBL" id="CP003178">
    <property type="protein sequence ID" value="AEW03200.1"/>
    <property type="molecule type" value="Genomic_DNA"/>
</dbReference>
<dbReference type="STRING" id="700598.Niako_6979"/>
<gene>
    <name evidence="14" type="ordered locus">Niako_6979</name>
</gene>
<comment type="pathway">
    <text evidence="2">Amino-acid biosynthesis; L-cysteine biosynthesis; L-cysteine from L-serine: step 2/2.</text>
</comment>
<dbReference type="InterPro" id="IPR001216">
    <property type="entry name" value="P-phosphate_BS"/>
</dbReference>
<dbReference type="InterPro" id="IPR036052">
    <property type="entry name" value="TrpB-like_PALP_sf"/>
</dbReference>
<dbReference type="PATRIC" id="fig|700598.3.peg.7151"/>
<comment type="similarity">
    <text evidence="3 11">Belongs to the cysteine synthase/cystathionine beta-synthase family.</text>
</comment>
<evidence type="ECO:0000256" key="7">
    <source>
        <dbReference type="ARBA" id="ARBA00022898"/>
    </source>
</evidence>
<dbReference type="Pfam" id="PF00291">
    <property type="entry name" value="PALP"/>
    <property type="match status" value="1"/>
</dbReference>
<protein>
    <recommendedName>
        <fullName evidence="4 11">Cysteine synthase</fullName>
        <ecNumber evidence="4 11">2.5.1.47</ecNumber>
    </recommendedName>
</protein>
<dbReference type="CDD" id="cd01561">
    <property type="entry name" value="CBS_like"/>
    <property type="match status" value="1"/>
</dbReference>
<feature type="domain" description="Tryptophan synthase beta chain-like PALP" evidence="13">
    <location>
        <begin position="28"/>
        <end position="309"/>
    </location>
</feature>
<dbReference type="EC" id="2.5.1.47" evidence="4 11"/>
<dbReference type="NCBIfam" id="TIGR01136">
    <property type="entry name" value="cysKM"/>
    <property type="match status" value="1"/>
</dbReference>
<dbReference type="InterPro" id="IPR005859">
    <property type="entry name" value="CysK"/>
</dbReference>
<proteinExistence type="inferred from homology"/>
<evidence type="ECO:0000256" key="10">
    <source>
        <dbReference type="PIRSR" id="PIRSR605856-51"/>
    </source>
</evidence>
<evidence type="ECO:0000256" key="11">
    <source>
        <dbReference type="RuleBase" id="RU003985"/>
    </source>
</evidence>
<evidence type="ECO:0000256" key="2">
    <source>
        <dbReference type="ARBA" id="ARBA00004962"/>
    </source>
</evidence>
<evidence type="ECO:0000256" key="12">
    <source>
        <dbReference type="SAM" id="MobiDB-lite"/>
    </source>
</evidence>
<feature type="compositionally biased region" description="Polar residues" evidence="12">
    <location>
        <begin position="8"/>
        <end position="21"/>
    </location>
</feature>
<dbReference type="InterPro" id="IPR005856">
    <property type="entry name" value="Cys_synth"/>
</dbReference>
<dbReference type="Gene3D" id="3.40.50.1100">
    <property type="match status" value="2"/>
</dbReference>
<evidence type="ECO:0000256" key="9">
    <source>
        <dbReference type="ARBA" id="ARBA00047931"/>
    </source>
</evidence>
<evidence type="ECO:0000313" key="15">
    <source>
        <dbReference type="Proteomes" id="UP000005438"/>
    </source>
</evidence>
<comment type="catalytic activity">
    <reaction evidence="9 11">
        <text>O-acetyl-L-serine + hydrogen sulfide = L-cysteine + acetate</text>
        <dbReference type="Rhea" id="RHEA:14829"/>
        <dbReference type="ChEBI" id="CHEBI:29919"/>
        <dbReference type="ChEBI" id="CHEBI:30089"/>
        <dbReference type="ChEBI" id="CHEBI:35235"/>
        <dbReference type="ChEBI" id="CHEBI:58340"/>
        <dbReference type="EC" id="2.5.1.47"/>
    </reaction>
</comment>
<organism evidence="14 15">
    <name type="scientific">Niastella koreensis (strain DSM 17620 / KACC 11465 / NBRC 106392 / GR20-10)</name>
    <dbReference type="NCBI Taxonomy" id="700598"/>
    <lineage>
        <taxon>Bacteria</taxon>
        <taxon>Pseudomonadati</taxon>
        <taxon>Bacteroidota</taxon>
        <taxon>Chitinophagia</taxon>
        <taxon>Chitinophagales</taxon>
        <taxon>Chitinophagaceae</taxon>
        <taxon>Niastella</taxon>
    </lineage>
</organism>
<reference evidence="14 15" key="1">
    <citation type="submission" date="2011-12" db="EMBL/GenBank/DDBJ databases">
        <title>The complete genome of Niastella koreensis GR20-10.</title>
        <authorList>
            <consortium name="US DOE Joint Genome Institute (JGI-PGF)"/>
            <person name="Lucas S."/>
            <person name="Han J."/>
            <person name="Lapidus A."/>
            <person name="Bruce D."/>
            <person name="Goodwin L."/>
            <person name="Pitluck S."/>
            <person name="Peters L."/>
            <person name="Kyrpides N."/>
            <person name="Mavromatis K."/>
            <person name="Ivanova N."/>
            <person name="Mikhailova N."/>
            <person name="Davenport K."/>
            <person name="Saunders E."/>
            <person name="Detter J.C."/>
            <person name="Tapia R."/>
            <person name="Han C."/>
            <person name="Land M."/>
            <person name="Hauser L."/>
            <person name="Markowitz V."/>
            <person name="Cheng J.-F."/>
            <person name="Hugenholtz P."/>
            <person name="Woyke T."/>
            <person name="Wu D."/>
            <person name="Tindall B."/>
            <person name="Pomrenke H."/>
            <person name="Brambilla E."/>
            <person name="Klenk H.-P."/>
            <person name="Eisen J.A."/>
        </authorList>
    </citation>
    <scope>NUCLEOTIDE SEQUENCE [LARGE SCALE GENOMIC DNA]</scope>
    <source>
        <strain evidence="15">DSM 17620 / KACC 11465 / NBRC 106392 / GR20-10</strain>
    </source>
</reference>
<evidence type="ECO:0000256" key="3">
    <source>
        <dbReference type="ARBA" id="ARBA00007103"/>
    </source>
</evidence>
<feature type="modified residue" description="N6-(pyridoxal phosphate)lysine" evidence="10">
    <location>
        <position position="63"/>
    </location>
</feature>
<evidence type="ECO:0000259" key="13">
    <source>
        <dbReference type="Pfam" id="PF00291"/>
    </source>
</evidence>
<evidence type="ECO:0000256" key="4">
    <source>
        <dbReference type="ARBA" id="ARBA00012681"/>
    </source>
</evidence>
<dbReference type="NCBIfam" id="TIGR01139">
    <property type="entry name" value="cysK"/>
    <property type="match status" value="1"/>
</dbReference>
<evidence type="ECO:0000256" key="5">
    <source>
        <dbReference type="ARBA" id="ARBA00022605"/>
    </source>
</evidence>
<dbReference type="InterPro" id="IPR050214">
    <property type="entry name" value="Cys_Synth/Cystath_Beta-Synth"/>
</dbReference>